<dbReference type="Proteomes" id="UP001166286">
    <property type="component" value="Unassembled WGS sequence"/>
</dbReference>
<proteinExistence type="predicted"/>
<evidence type="ECO:0000259" key="2">
    <source>
        <dbReference type="PROSITE" id="PS00028"/>
    </source>
</evidence>
<dbReference type="SUPFAM" id="SSF57667">
    <property type="entry name" value="beta-beta-alpha zinc fingers"/>
    <property type="match status" value="2"/>
</dbReference>
<dbReference type="GO" id="GO:0030687">
    <property type="term" value="C:preribosome, large subunit precursor"/>
    <property type="evidence" value="ECO:0007669"/>
    <property type="project" value="TreeGrafter"/>
</dbReference>
<dbReference type="PROSITE" id="PS00028">
    <property type="entry name" value="ZINC_FINGER_C2H2_1"/>
    <property type="match status" value="1"/>
</dbReference>
<protein>
    <recommendedName>
        <fullName evidence="2">C2H2-type domain-containing protein</fullName>
    </recommendedName>
</protein>
<sequence length="392" mass="43777">MSATEATATASAASTTDADLPQAEFSCTKCLAVFDSSEAKRTHMREDWHVYNFKRRMASLPPISATVFQKQVLASDSGNDEKEESSLFQRSCNACEQHYTNPKAWQTHLMSRNHVQKTAEIDSEASFLSDESPPSILPLNGHEEDQLANKEESFSPLQCLFCNVESASMDSNLTHMSHAHSFFIPDAEYLIDMESFLSYLFAVVSVFHECLSCGSSKTTKFGVQAHMRGKGHCNVDLEDDEHDLKQFYDFSGDVDDEGNQPKTKLTLVPNEDELRLPSGKILGHRSRARLRQDLSDHPSSSSSFHQQPRTETVSMESTDRGLAMRAGTSTSLVGVPALERRALIAIEKKMEKMETREKTKYQHVLEKGGNQQKRYKVAGIGKKQGGLEKRLG</sequence>
<dbReference type="GO" id="GO:0042273">
    <property type="term" value="P:ribosomal large subunit biogenesis"/>
    <property type="evidence" value="ECO:0007669"/>
    <property type="project" value="TreeGrafter"/>
</dbReference>
<dbReference type="EMBL" id="JAFEKC020000002">
    <property type="protein sequence ID" value="KAK0516703.1"/>
    <property type="molecule type" value="Genomic_DNA"/>
</dbReference>
<name>A0AA39V540_9LECA</name>
<dbReference type="PANTHER" id="PTHR13182">
    <property type="entry name" value="ZINC FINGER PROTEIN 622"/>
    <property type="match status" value="1"/>
</dbReference>
<dbReference type="InterPro" id="IPR040025">
    <property type="entry name" value="Znf622/Rei1/Reh1"/>
</dbReference>
<evidence type="ECO:0000313" key="3">
    <source>
        <dbReference type="EMBL" id="KAK0516703.1"/>
    </source>
</evidence>
<feature type="compositionally biased region" description="Polar residues" evidence="1">
    <location>
        <begin position="304"/>
        <end position="316"/>
    </location>
</feature>
<evidence type="ECO:0000256" key="1">
    <source>
        <dbReference type="SAM" id="MobiDB-lite"/>
    </source>
</evidence>
<reference evidence="3" key="1">
    <citation type="submission" date="2023-03" db="EMBL/GenBank/DDBJ databases">
        <title>Complete genome of Cladonia borealis.</title>
        <authorList>
            <person name="Park H."/>
        </authorList>
    </citation>
    <scope>NUCLEOTIDE SEQUENCE</scope>
    <source>
        <strain evidence="3">ANT050790</strain>
    </source>
</reference>
<comment type="caution">
    <text evidence="3">The sequence shown here is derived from an EMBL/GenBank/DDBJ whole genome shotgun (WGS) entry which is preliminary data.</text>
</comment>
<organism evidence="3 4">
    <name type="scientific">Cladonia borealis</name>
    <dbReference type="NCBI Taxonomy" id="184061"/>
    <lineage>
        <taxon>Eukaryota</taxon>
        <taxon>Fungi</taxon>
        <taxon>Dikarya</taxon>
        <taxon>Ascomycota</taxon>
        <taxon>Pezizomycotina</taxon>
        <taxon>Lecanoromycetes</taxon>
        <taxon>OSLEUM clade</taxon>
        <taxon>Lecanoromycetidae</taxon>
        <taxon>Lecanorales</taxon>
        <taxon>Lecanorineae</taxon>
        <taxon>Cladoniaceae</taxon>
        <taxon>Cladonia</taxon>
    </lineage>
</organism>
<feature type="domain" description="C2H2-type" evidence="2">
    <location>
        <begin position="27"/>
        <end position="49"/>
    </location>
</feature>
<dbReference type="Pfam" id="PF12756">
    <property type="entry name" value="zf-C2H2_2"/>
    <property type="match status" value="1"/>
</dbReference>
<accession>A0AA39V540</accession>
<gene>
    <name evidence="3" type="ORF">JMJ35_001306</name>
</gene>
<dbReference type="InterPro" id="IPR041661">
    <property type="entry name" value="ZN622/Rei1/Reh1_Znf-C2H2"/>
</dbReference>
<dbReference type="AlphaFoldDB" id="A0AA39V540"/>
<dbReference type="InterPro" id="IPR013087">
    <property type="entry name" value="Znf_C2H2_type"/>
</dbReference>
<evidence type="ECO:0000313" key="4">
    <source>
        <dbReference type="Proteomes" id="UP001166286"/>
    </source>
</evidence>
<feature type="region of interest" description="Disordered" evidence="1">
    <location>
        <begin position="292"/>
        <end position="322"/>
    </location>
</feature>
<dbReference type="PANTHER" id="PTHR13182:SF8">
    <property type="entry name" value="CYTOPLASMIC 60S SUBUNIT BIOGENESIS FACTOR ZNF622"/>
    <property type="match status" value="1"/>
</dbReference>
<dbReference type="InterPro" id="IPR036236">
    <property type="entry name" value="Znf_C2H2_sf"/>
</dbReference>
<dbReference type="SMART" id="SM00355">
    <property type="entry name" value="ZnF_C2H2"/>
    <property type="match status" value="4"/>
</dbReference>
<keyword evidence="4" id="KW-1185">Reference proteome</keyword>